<reference evidence="3" key="2">
    <citation type="submission" date="2022-01" db="EMBL/GenBank/DDBJ databases">
        <authorList>
            <person name="Yamashiro T."/>
            <person name="Shiraishi A."/>
            <person name="Satake H."/>
            <person name="Nakayama K."/>
        </authorList>
    </citation>
    <scope>NUCLEOTIDE SEQUENCE</scope>
</reference>
<dbReference type="Proteomes" id="UP001151760">
    <property type="component" value="Unassembled WGS sequence"/>
</dbReference>
<protein>
    <submittedName>
        <fullName evidence="3">Epidermal growth factor receptor substrate 15-like protein 1</fullName>
    </submittedName>
</protein>
<comment type="caution">
    <text evidence="3">The sequence shown here is derived from an EMBL/GenBank/DDBJ whole genome shotgun (WGS) entry which is preliminary data.</text>
</comment>
<dbReference type="PANTHER" id="PTHR11216:SF137">
    <property type="entry name" value="CALCIUM-BINDING EF HAND FAMILY PROTEIN"/>
    <property type="match status" value="1"/>
</dbReference>
<name>A0ABQ5CSP1_9ASTR</name>
<feature type="region of interest" description="Disordered" evidence="1">
    <location>
        <begin position="152"/>
        <end position="180"/>
    </location>
</feature>
<dbReference type="InterPro" id="IPR002048">
    <property type="entry name" value="EF_hand_dom"/>
</dbReference>
<feature type="compositionally biased region" description="Polar residues" evidence="1">
    <location>
        <begin position="152"/>
        <end position="175"/>
    </location>
</feature>
<gene>
    <name evidence="3" type="ORF">Tco_0909925</name>
</gene>
<keyword evidence="4" id="KW-1185">Reference proteome</keyword>
<evidence type="ECO:0000259" key="2">
    <source>
        <dbReference type="PROSITE" id="PS50222"/>
    </source>
</evidence>
<feature type="region of interest" description="Disordered" evidence="1">
    <location>
        <begin position="38"/>
        <end position="95"/>
    </location>
</feature>
<evidence type="ECO:0000313" key="3">
    <source>
        <dbReference type="EMBL" id="GJT29650.1"/>
    </source>
</evidence>
<proteinExistence type="predicted"/>
<accession>A0ABQ5CSP1</accession>
<reference evidence="3" key="1">
    <citation type="journal article" date="2022" name="Int. J. Mol. Sci.">
        <title>Draft Genome of Tanacetum Coccineum: Genomic Comparison of Closely Related Tanacetum-Family Plants.</title>
        <authorList>
            <person name="Yamashiro T."/>
            <person name="Shiraishi A."/>
            <person name="Nakayama K."/>
            <person name="Satake H."/>
        </authorList>
    </citation>
    <scope>NUCLEOTIDE SEQUENCE</scope>
</reference>
<organism evidence="3 4">
    <name type="scientific">Tanacetum coccineum</name>
    <dbReference type="NCBI Taxonomy" id="301880"/>
    <lineage>
        <taxon>Eukaryota</taxon>
        <taxon>Viridiplantae</taxon>
        <taxon>Streptophyta</taxon>
        <taxon>Embryophyta</taxon>
        <taxon>Tracheophyta</taxon>
        <taxon>Spermatophyta</taxon>
        <taxon>Magnoliopsida</taxon>
        <taxon>eudicotyledons</taxon>
        <taxon>Gunneridae</taxon>
        <taxon>Pentapetalae</taxon>
        <taxon>asterids</taxon>
        <taxon>campanulids</taxon>
        <taxon>Asterales</taxon>
        <taxon>Asteraceae</taxon>
        <taxon>Asteroideae</taxon>
        <taxon>Anthemideae</taxon>
        <taxon>Anthemidinae</taxon>
        <taxon>Tanacetum</taxon>
    </lineage>
</organism>
<dbReference type="Pfam" id="PF13202">
    <property type="entry name" value="EF-hand_5"/>
    <property type="match status" value="1"/>
</dbReference>
<dbReference type="Gene3D" id="1.10.238.10">
    <property type="entry name" value="EF-hand"/>
    <property type="match status" value="2"/>
</dbReference>
<feature type="domain" description="EF-hand" evidence="2">
    <location>
        <begin position="1"/>
        <end position="34"/>
    </location>
</feature>
<evidence type="ECO:0000313" key="4">
    <source>
        <dbReference type="Proteomes" id="UP001151760"/>
    </source>
</evidence>
<dbReference type="InterPro" id="IPR011992">
    <property type="entry name" value="EF-hand-dom_pair"/>
</dbReference>
<dbReference type="PROSITE" id="PS50222">
    <property type="entry name" value="EF_HAND_2"/>
    <property type="match status" value="1"/>
</dbReference>
<dbReference type="EMBL" id="BQNB010014560">
    <property type="protein sequence ID" value="GJT29650.1"/>
    <property type="molecule type" value="Genomic_DNA"/>
</dbReference>
<sequence>MSKFEEYFRRADLDKDGRISGAEAVAFFQASNLPKPTLAQFNPAAQPNPMAPRPPTQQPGIGLPNSMAPPSALYFSPQGNQSMRPPPQSGFLPSQGVGGPSFLAVGGLAGPGLSNSYVSGDWLGGRAPDSSQDRPTWCIECFYKATHIVQSAGPSLPRPNQQAPSQNTKRIQVPNTPLPQWPKMTRAGVSKYMKVFMEVDSDRDGKIPGDQACSLFLSWRLPREESDYAYKSDVFEVVVLVLRVPVTCRSKLKLLKLVKEKISGTQWEAIFRSETRGYTVLEIIQDEVFDRFHDEDAVSLCCLGILQLVLLGAESKRRIPDSMLRLANDRVG</sequence>
<evidence type="ECO:0000256" key="1">
    <source>
        <dbReference type="SAM" id="MobiDB-lite"/>
    </source>
</evidence>
<dbReference type="PANTHER" id="PTHR11216">
    <property type="entry name" value="EH DOMAIN"/>
    <property type="match status" value="1"/>
</dbReference>
<dbReference type="SUPFAM" id="SSF47473">
    <property type="entry name" value="EF-hand"/>
    <property type="match status" value="2"/>
</dbReference>